<proteinExistence type="inferred from homology"/>
<dbReference type="Pfam" id="PF01429">
    <property type="entry name" value="MBD"/>
    <property type="match status" value="1"/>
</dbReference>
<feature type="domain" description="PHD-type" evidence="17">
    <location>
        <begin position="1253"/>
        <end position="1303"/>
    </location>
</feature>
<keyword evidence="5 13" id="KW-0863">Zinc-finger</keyword>
<feature type="domain" description="MBD" evidence="18">
    <location>
        <begin position="244"/>
        <end position="313"/>
    </location>
</feature>
<dbReference type="Gene3D" id="1.20.920.10">
    <property type="entry name" value="Bromodomain-like"/>
    <property type="match status" value="1"/>
</dbReference>
<evidence type="ECO:0000256" key="6">
    <source>
        <dbReference type="ARBA" id="ARBA00022833"/>
    </source>
</evidence>
<dbReference type="Gene3D" id="3.30.40.10">
    <property type="entry name" value="Zinc/RING finger domain, C3HC4 (zinc finger)"/>
    <property type="match status" value="2"/>
</dbReference>
<feature type="compositionally biased region" description="Polar residues" evidence="15">
    <location>
        <begin position="795"/>
        <end position="821"/>
    </location>
</feature>
<dbReference type="GO" id="GO:0008270">
    <property type="term" value="F:zinc ion binding"/>
    <property type="evidence" value="ECO:0007669"/>
    <property type="project" value="UniProtKB-KW"/>
</dbReference>
<dbReference type="CDD" id="cd15519">
    <property type="entry name" value="PHD1_Lid2p_like"/>
    <property type="match status" value="1"/>
</dbReference>
<dbReference type="PANTHER" id="PTHR47162:SF10">
    <property type="entry name" value="METHYL-CPG-BINDING DOMAIN-CONTAINING PROTEIN 9 ISOFORM X1"/>
    <property type="match status" value="1"/>
</dbReference>
<feature type="compositionally biased region" description="Polar residues" evidence="15">
    <location>
        <begin position="2175"/>
        <end position="2184"/>
    </location>
</feature>
<keyword evidence="9" id="KW-0238">DNA-binding</keyword>
<keyword evidence="6" id="KW-0862">Zinc</keyword>
<dbReference type="PROSITE" id="PS01359">
    <property type="entry name" value="ZF_PHD_1"/>
    <property type="match status" value="2"/>
</dbReference>
<organism evidence="19 20">
    <name type="scientific">Saponaria officinalis</name>
    <name type="common">Common soapwort</name>
    <name type="synonym">Lychnis saponaria</name>
    <dbReference type="NCBI Taxonomy" id="3572"/>
    <lineage>
        <taxon>Eukaryota</taxon>
        <taxon>Viridiplantae</taxon>
        <taxon>Streptophyta</taxon>
        <taxon>Embryophyta</taxon>
        <taxon>Tracheophyta</taxon>
        <taxon>Spermatophyta</taxon>
        <taxon>Magnoliopsida</taxon>
        <taxon>eudicotyledons</taxon>
        <taxon>Gunneridae</taxon>
        <taxon>Pentapetalae</taxon>
        <taxon>Caryophyllales</taxon>
        <taxon>Caryophyllaceae</taxon>
        <taxon>Caryophylleae</taxon>
        <taxon>Saponaria</taxon>
    </lineage>
</organism>
<dbReference type="InterPro" id="IPR036427">
    <property type="entry name" value="Bromodomain-like_sf"/>
</dbReference>
<accession>A0AAW1LZP1</accession>
<feature type="region of interest" description="Disordered" evidence="15">
    <location>
        <begin position="1995"/>
        <end position="2036"/>
    </location>
</feature>
<reference evidence="19" key="1">
    <citation type="submission" date="2024-03" db="EMBL/GenBank/DDBJ databases">
        <title>WGS assembly of Saponaria officinalis var. Norfolk2.</title>
        <authorList>
            <person name="Jenkins J."/>
            <person name="Shu S."/>
            <person name="Grimwood J."/>
            <person name="Barry K."/>
            <person name="Goodstein D."/>
            <person name="Schmutz J."/>
            <person name="Leebens-Mack J."/>
            <person name="Osbourn A."/>
        </authorList>
    </citation>
    <scope>NUCLEOTIDE SEQUENCE [LARGE SCALE GENOMIC DNA]</scope>
    <source>
        <strain evidence="19">JIC</strain>
    </source>
</reference>
<evidence type="ECO:0000256" key="12">
    <source>
        <dbReference type="PROSITE-ProRule" id="PRU00035"/>
    </source>
</evidence>
<dbReference type="PANTHER" id="PTHR47162">
    <property type="entry name" value="OS02G0192300 PROTEIN"/>
    <property type="match status" value="1"/>
</dbReference>
<feature type="compositionally biased region" description="Polar residues" evidence="15">
    <location>
        <begin position="1520"/>
        <end position="1532"/>
    </location>
</feature>
<comment type="subcellular location">
    <subcellularLocation>
        <location evidence="1">Nucleus</location>
    </subcellularLocation>
</comment>
<evidence type="ECO:0000256" key="8">
    <source>
        <dbReference type="ARBA" id="ARBA00023117"/>
    </source>
</evidence>
<evidence type="ECO:0000256" key="3">
    <source>
        <dbReference type="ARBA" id="ARBA00022679"/>
    </source>
</evidence>
<dbReference type="InterPro" id="IPR016177">
    <property type="entry name" value="DNA-bd_dom_sf"/>
</dbReference>
<dbReference type="InterPro" id="IPR013083">
    <property type="entry name" value="Znf_RING/FYVE/PHD"/>
</dbReference>
<dbReference type="InterPro" id="IPR019787">
    <property type="entry name" value="Znf_PHD-finger"/>
</dbReference>
<dbReference type="Pfam" id="PF15613">
    <property type="entry name" value="WSD"/>
    <property type="match status" value="1"/>
</dbReference>
<dbReference type="GO" id="GO:0003677">
    <property type="term" value="F:DNA binding"/>
    <property type="evidence" value="ECO:0007669"/>
    <property type="project" value="UniProtKB-KW"/>
</dbReference>
<evidence type="ECO:0000256" key="5">
    <source>
        <dbReference type="ARBA" id="ARBA00022771"/>
    </source>
</evidence>
<dbReference type="Gene3D" id="3.30.890.10">
    <property type="entry name" value="Methyl-cpg-binding Protein 2, Chain A"/>
    <property type="match status" value="1"/>
</dbReference>
<dbReference type="InterPro" id="IPR011011">
    <property type="entry name" value="Znf_FYVE_PHD"/>
</dbReference>
<evidence type="ECO:0000259" key="16">
    <source>
        <dbReference type="PROSITE" id="PS50014"/>
    </source>
</evidence>
<evidence type="ECO:0008006" key="21">
    <source>
        <dbReference type="Google" id="ProtNLM"/>
    </source>
</evidence>
<gene>
    <name evidence="19" type="ORF">RND81_03G098900</name>
</gene>
<feature type="domain" description="PHD-type" evidence="17">
    <location>
        <begin position="56"/>
        <end position="106"/>
    </location>
</feature>
<keyword evidence="14" id="KW-0175">Coiled coil</keyword>
<keyword evidence="7" id="KW-0805">Transcription regulation</keyword>
<evidence type="ECO:0000256" key="1">
    <source>
        <dbReference type="ARBA" id="ARBA00004123"/>
    </source>
</evidence>
<dbReference type="InterPro" id="IPR028941">
    <property type="entry name" value="WHIM2_dom"/>
</dbReference>
<dbReference type="SUPFAM" id="SSF57903">
    <property type="entry name" value="FYVE/PHD zinc finger"/>
    <property type="match status" value="2"/>
</dbReference>
<dbReference type="InterPro" id="IPR001965">
    <property type="entry name" value="Znf_PHD"/>
</dbReference>
<keyword evidence="20" id="KW-1185">Reference proteome</keyword>
<keyword evidence="10" id="KW-0804">Transcription</keyword>
<dbReference type="GO" id="GO:0000785">
    <property type="term" value="C:chromatin"/>
    <property type="evidence" value="ECO:0007669"/>
    <property type="project" value="UniProtKB-ARBA"/>
</dbReference>
<feature type="region of interest" description="Disordered" evidence="15">
    <location>
        <begin position="2165"/>
        <end position="2214"/>
    </location>
</feature>
<evidence type="ECO:0000256" key="14">
    <source>
        <dbReference type="SAM" id="Coils"/>
    </source>
</evidence>
<evidence type="ECO:0000256" key="10">
    <source>
        <dbReference type="ARBA" id="ARBA00023163"/>
    </source>
</evidence>
<dbReference type="SMART" id="SM00249">
    <property type="entry name" value="PHD"/>
    <property type="match status" value="2"/>
</dbReference>
<keyword evidence="4" id="KW-0479">Metal-binding</keyword>
<evidence type="ECO:0000259" key="17">
    <source>
        <dbReference type="PROSITE" id="PS50016"/>
    </source>
</evidence>
<dbReference type="PROSITE" id="PS51543">
    <property type="entry name" value="FYRC"/>
    <property type="match status" value="1"/>
</dbReference>
<comment type="caution">
    <text evidence="19">The sequence shown here is derived from an EMBL/GenBank/DDBJ whole genome shotgun (WGS) entry which is preliminary data.</text>
</comment>
<evidence type="ECO:0000256" key="9">
    <source>
        <dbReference type="ARBA" id="ARBA00023125"/>
    </source>
</evidence>
<feature type="region of interest" description="Disordered" evidence="15">
    <location>
        <begin position="792"/>
        <end position="821"/>
    </location>
</feature>
<feature type="region of interest" description="Disordered" evidence="15">
    <location>
        <begin position="1512"/>
        <end position="1539"/>
    </location>
</feature>
<feature type="coiled-coil region" evidence="14">
    <location>
        <begin position="1586"/>
        <end position="1613"/>
    </location>
</feature>
<sequence>MDPHLTESSTRSFLAIDLNQIPSPPETLLSPTSLVRSYHDNPPLPAGPAAVIPAGDSACGACSGGVGVASSDHIVCDGCERGFHFVCAGGAVELAEEWLCCECVSGGVSSRRWRLGRTTEDVGGVRLIDMNVSPPCDGGDAEAVVADFRKLCFHNNAYSGYASSRVLLRSNSMSSGNRFGPQKASSIGKNIVKLDFQDVLPNSWSMGRSYEDVGHGSQLGRIRSSNTAFRVPSLNPGEVLQSLREFVSERHGMLEEGWRVEFRQSKKGYETYAVYCAPNGKIFETMSDVASYLGLASSNNAMEPDLRNEDGSALRRNGLHLPKRRKLTKLPTGGEFTESKDILASRFSNGFSTLLDNEHVPVGKCKNNPASIETVREEEMPDIHQFHEGLPLQYEDFFVLSLGKVDARASYHDTSQISPVGYRSCWHDKVTGSLFLCHVLDDGDSGPVYKVKRVSCSALPVPYGTTILQRRSGTESDVPHKEKGDKSTISDEECCVETILSDPCFPVEGDFWSWLLYTPTEVDGQKLNHSEFDNHSPVGDEIGEFTVDGNSSSLVWSIVSQKLVDACSQIYKRSGSLTLFCKHANEGISSFYDIANDKNKDRFSSLHKFCSLLGSLKVLPVVKSDDDLRATVDALKHWLDSDRFGLDVDFVQELIEQCPDVKRCSRYESLKRRNGHLKAPLVQNGLLLINGRSIEQCQQNTVIDSLYKKYRNNLELARVIHSRPPGKYFGVKLPPYLVGDVLQVWGLVIRFGEILRLEPLTFNDLEAELLSPWFENLYLHGSCEGGSSGGLATDGNGQSLYGEQTSSSSGEIDQPQESRSVEIQTAATKEDVDAKINLSTKCTALRRAHISLLDVLVSELQIKVAAMVDPSIEGESKARRGRRKDVDSSILAIRPKLNLLPINELTWPELARRYILAVLSMDGNLDSAENGMRECGKVFRCLQGDGGVLCGSLVGVAGIEADAVLLAEATKRIYGCPIIENDQFTIEEDDDPESVSTSRMIGGGDGSIPEWAQVLEPVKKLPTNVGTRIRKCVYEALEKDPPDWARTKLERSISKEVYKGNASGPTKKAVLSVLADVHSEASQQKIAKERQMKTIVSIADVVMRQCRILLRRAASADDEKMFCNLLGRNLLSTENDDEGLLGSPAMVSRPLDFRTIDLRLAVGVYNGSPEAFLEDVRELWENISIAHSDQPELAQLAETLSKNFESLYQDEIVALVDKLKEYSKMEQLSPEAKKEIFDILASTKDIPKAPWDEGVCKVCGVDKDDDSVLLCDTCDAEYHTYCLNPPLARIPDGNWYCPTCVSGFTGTSKAVHIIGRRRRRYHGDGIRNYMDELARLSAIMQQKDYWEFNVDEKISLLKLLCDEVLNSIVIRQHLEQCFETSADLQQKLRTLYSEWKSAKLREDFLATKVAKFAPDIADIVRDGSLEGQMGSVGNHSICDELQPSLSERCDDKSFASGNAPQAKATNHFEKNVSCNSQVMQPRDSECEVGNTGQVVKEDTSPAENHDCLERASKRQKGLMQESSATNPLLNETSGKDDESLCQGKMHERGELDVSALCKSEGEVTASCDLLNGEATEGISCSTSNELQGFRDELKAVQKELSVLQQSVASAEAQLRKSSIRMEYLGTDSSGRLYWASAQEGQHPLVIVDCTMALEPRKKGVGLGNMMKDCLLSSSPTWSVSDGHPSLGGSTAACPFVYGISCSSPSCSQWVYYQSEAEVRELVKSLNDYDPKERELKDSIRHSQRLRFHELHQSGEQNQVPPEKSRNAKRTEVLNLPATKATAVLECKYGPFSLRETMEVEKPQKRPRGTFGDMLYRCKCLEPVWFSRHHCFSCHNTFYTVDELREHSDGKCLPSSLVSGKEKANVEPTVIPNGIKSDKKQRVVVAAEKTQAHNSAGSKLFRVVELQSKGLPCPYRLDEISSKFITNNSIRELVSQIGLIGSEGAPSFVPSTSSYLRDPALMFKESTASALVQIKTPEKVVGQSSRNAGKGCATNVDIWGRRSRNKHENSESGQPTLGIRHGRKKISPSTRTSPMSMDAYCTVPESSQKPVSGSAAQILRQLKICLLDMEAALPEGSLRSLKADHYKRRAWHAFVKAANTIFEMVQATIVLEDMIKTDHLKNEWWYWSSLSAAVQTSTLSALALRVFALDNAILYNRTASDLTRAGSLKSGDDLDQQQQSPSTIESSDKSKQGRRSSRRKRDADDGQTQHGGLTS</sequence>
<evidence type="ECO:0000256" key="13">
    <source>
        <dbReference type="PROSITE-ProRule" id="PRU00146"/>
    </source>
</evidence>
<evidence type="ECO:0000313" key="20">
    <source>
        <dbReference type="Proteomes" id="UP001443914"/>
    </source>
</evidence>
<dbReference type="EMBL" id="JBDFQZ010000003">
    <property type="protein sequence ID" value="KAK9741348.1"/>
    <property type="molecule type" value="Genomic_DNA"/>
</dbReference>
<name>A0AAW1LZP1_SAPOF</name>
<dbReference type="PROSITE" id="PS51542">
    <property type="entry name" value="FYRN"/>
    <property type="match status" value="1"/>
</dbReference>
<dbReference type="Pfam" id="PF00628">
    <property type="entry name" value="PHD"/>
    <property type="match status" value="1"/>
</dbReference>
<evidence type="ECO:0000256" key="2">
    <source>
        <dbReference type="ARBA" id="ARBA00007444"/>
    </source>
</evidence>
<evidence type="ECO:0000256" key="4">
    <source>
        <dbReference type="ARBA" id="ARBA00022723"/>
    </source>
</evidence>
<dbReference type="Pfam" id="PF15612">
    <property type="entry name" value="WHIM1"/>
    <property type="match status" value="1"/>
</dbReference>
<dbReference type="PROSITE" id="PS50016">
    <property type="entry name" value="ZF_PHD_2"/>
    <property type="match status" value="2"/>
</dbReference>
<keyword evidence="11" id="KW-0539">Nucleus</keyword>
<evidence type="ECO:0000256" key="15">
    <source>
        <dbReference type="SAM" id="MobiDB-lite"/>
    </source>
</evidence>
<dbReference type="InterPro" id="IPR001487">
    <property type="entry name" value="Bromodomain"/>
</dbReference>
<dbReference type="GO" id="GO:0016740">
    <property type="term" value="F:transferase activity"/>
    <property type="evidence" value="ECO:0007669"/>
    <property type="project" value="UniProtKB-KW"/>
</dbReference>
<dbReference type="InterPro" id="IPR003888">
    <property type="entry name" value="FYrich_N"/>
</dbReference>
<feature type="domain" description="Bromo" evidence="16">
    <location>
        <begin position="1146"/>
        <end position="1194"/>
    </location>
</feature>
<evidence type="ECO:0000256" key="11">
    <source>
        <dbReference type="ARBA" id="ARBA00023242"/>
    </source>
</evidence>
<dbReference type="InterPro" id="IPR019786">
    <property type="entry name" value="Zinc_finger_PHD-type_CS"/>
</dbReference>
<evidence type="ECO:0000259" key="18">
    <source>
        <dbReference type="PROSITE" id="PS50982"/>
    </source>
</evidence>
<dbReference type="GO" id="GO:0005634">
    <property type="term" value="C:nucleus"/>
    <property type="evidence" value="ECO:0007669"/>
    <property type="project" value="UniProtKB-SubCell"/>
</dbReference>
<keyword evidence="8 12" id="KW-0103">Bromodomain</keyword>
<dbReference type="InterPro" id="IPR028942">
    <property type="entry name" value="WHIM1_dom"/>
</dbReference>
<dbReference type="PROSITE" id="PS50982">
    <property type="entry name" value="MBD"/>
    <property type="match status" value="1"/>
</dbReference>
<dbReference type="InterPro" id="IPR001739">
    <property type="entry name" value="Methyl_CpG_DNA-bd"/>
</dbReference>
<dbReference type="GO" id="GO:0140993">
    <property type="term" value="F:histone modifying activity"/>
    <property type="evidence" value="ECO:0007669"/>
    <property type="project" value="UniProtKB-ARBA"/>
</dbReference>
<dbReference type="Proteomes" id="UP001443914">
    <property type="component" value="Unassembled WGS sequence"/>
</dbReference>
<dbReference type="SUPFAM" id="SSF47370">
    <property type="entry name" value="Bromodomain"/>
    <property type="match status" value="1"/>
</dbReference>
<dbReference type="SUPFAM" id="SSF54171">
    <property type="entry name" value="DNA-binding domain"/>
    <property type="match status" value="1"/>
</dbReference>
<evidence type="ECO:0000313" key="19">
    <source>
        <dbReference type="EMBL" id="KAK9741348.1"/>
    </source>
</evidence>
<dbReference type="InterPro" id="IPR003889">
    <property type="entry name" value="FYrich_C"/>
</dbReference>
<dbReference type="PROSITE" id="PS50014">
    <property type="entry name" value="BROMODOMAIN_2"/>
    <property type="match status" value="1"/>
</dbReference>
<dbReference type="GO" id="GO:0048731">
    <property type="term" value="P:system development"/>
    <property type="evidence" value="ECO:0007669"/>
    <property type="project" value="UniProtKB-ARBA"/>
</dbReference>
<protein>
    <recommendedName>
        <fullName evidence="21">Methyl-CpG-binding domain-containing protein 9</fullName>
    </recommendedName>
</protein>
<keyword evidence="3" id="KW-0808">Transferase</keyword>
<feature type="compositionally biased region" description="Polar residues" evidence="15">
    <location>
        <begin position="2205"/>
        <end position="2214"/>
    </location>
</feature>
<evidence type="ECO:0000256" key="7">
    <source>
        <dbReference type="ARBA" id="ARBA00023015"/>
    </source>
</evidence>
<comment type="similarity">
    <text evidence="2">Belongs to the WAL family.</text>
</comment>